<evidence type="ECO:0000313" key="1">
    <source>
        <dbReference type="EMBL" id="MEJ8472853.1"/>
    </source>
</evidence>
<keyword evidence="2" id="KW-1185">Reference proteome</keyword>
<sequence length="139" mass="16032">MSLFEPVSYSALNSRQQENFNFQKVAARLADYGFNCLRLSDDWQGADFIACHLDGETFLKIQLKGRLVIDKKYIGKNIYIAFFHCDDCYVYPHDEFLDGLIELGKLGARGSNELWDTKGIRSWPQPPSWALDLIADYRI</sequence>
<reference evidence="1 2" key="1">
    <citation type="submission" date="2024-02" db="EMBL/GenBank/DDBJ databases">
        <title>Roseibium algae sp. nov., isolated from marine alga (Grateloupia sp.), showing potential in myo-inositol conversion.</title>
        <authorList>
            <person name="Wang Y."/>
        </authorList>
    </citation>
    <scope>NUCLEOTIDE SEQUENCE [LARGE SCALE GENOMIC DNA]</scope>
    <source>
        <strain evidence="1 2">H3510</strain>
    </source>
</reference>
<comment type="caution">
    <text evidence="1">The sequence shown here is derived from an EMBL/GenBank/DDBJ whole genome shotgun (WGS) entry which is preliminary data.</text>
</comment>
<organism evidence="1 2">
    <name type="scientific">Roseibium algae</name>
    <dbReference type="NCBI Taxonomy" id="3123038"/>
    <lineage>
        <taxon>Bacteria</taxon>
        <taxon>Pseudomonadati</taxon>
        <taxon>Pseudomonadota</taxon>
        <taxon>Alphaproteobacteria</taxon>
        <taxon>Hyphomicrobiales</taxon>
        <taxon>Stappiaceae</taxon>
        <taxon>Roseibium</taxon>
    </lineage>
</organism>
<proteinExistence type="predicted"/>
<dbReference type="RefSeq" id="WP_340272340.1">
    <property type="nucleotide sequence ID" value="NZ_JBAKIA010000001.1"/>
</dbReference>
<accession>A0ABU8TFC5</accession>
<name>A0ABU8TFC5_9HYPH</name>
<dbReference type="EMBL" id="JBAKIA010000001">
    <property type="protein sequence ID" value="MEJ8472853.1"/>
    <property type="molecule type" value="Genomic_DNA"/>
</dbReference>
<protein>
    <recommendedName>
        <fullName evidence="3">Endonuclease</fullName>
    </recommendedName>
</protein>
<evidence type="ECO:0000313" key="2">
    <source>
        <dbReference type="Proteomes" id="UP001385499"/>
    </source>
</evidence>
<dbReference type="Proteomes" id="UP001385499">
    <property type="component" value="Unassembled WGS sequence"/>
</dbReference>
<evidence type="ECO:0008006" key="3">
    <source>
        <dbReference type="Google" id="ProtNLM"/>
    </source>
</evidence>
<gene>
    <name evidence="1" type="ORF">V6575_02030</name>
</gene>